<keyword evidence="1" id="KW-0472">Membrane</keyword>
<feature type="transmembrane region" description="Helical" evidence="1">
    <location>
        <begin position="46"/>
        <end position="63"/>
    </location>
</feature>
<dbReference type="Proteomes" id="UP000255036">
    <property type="component" value="Unassembled WGS sequence"/>
</dbReference>
<dbReference type="Pfam" id="PF09997">
    <property type="entry name" value="DUF2238"/>
    <property type="match status" value="1"/>
</dbReference>
<feature type="transmembrane region" description="Helical" evidence="1">
    <location>
        <begin position="108"/>
        <end position="126"/>
    </location>
</feature>
<feature type="transmembrane region" description="Helical" evidence="1">
    <location>
        <begin position="21"/>
        <end position="40"/>
    </location>
</feature>
<dbReference type="InterPro" id="IPR014509">
    <property type="entry name" value="YjdF-like"/>
</dbReference>
<accession>A0A371AZS2</accession>
<keyword evidence="1" id="KW-0812">Transmembrane</keyword>
<name>A0A371AZS2_9FIRM</name>
<feature type="transmembrane region" description="Helical" evidence="1">
    <location>
        <begin position="75"/>
        <end position="96"/>
    </location>
</feature>
<comment type="caution">
    <text evidence="2">The sequence shown here is derived from an EMBL/GenBank/DDBJ whole genome shotgun (WGS) entry which is preliminary data.</text>
</comment>
<reference evidence="2 3" key="1">
    <citation type="submission" date="2018-07" db="EMBL/GenBank/DDBJ databases">
        <title>Anaerosacharophilus polymeroproducens gen. nov. sp. nov., an anaerobic bacterium isolated from salt field.</title>
        <authorList>
            <person name="Kim W."/>
            <person name="Yang S.-H."/>
            <person name="Oh J."/>
            <person name="Lee J.-H."/>
            <person name="Kwon K.K."/>
        </authorList>
    </citation>
    <scope>NUCLEOTIDE SEQUENCE [LARGE SCALE GENOMIC DNA]</scope>
    <source>
        <strain evidence="2 3">MCWD5</strain>
    </source>
</reference>
<keyword evidence="3" id="KW-1185">Reference proteome</keyword>
<organism evidence="2 3">
    <name type="scientific">Anaerosacchariphilus polymeriproducens</name>
    <dbReference type="NCBI Taxonomy" id="1812858"/>
    <lineage>
        <taxon>Bacteria</taxon>
        <taxon>Bacillati</taxon>
        <taxon>Bacillota</taxon>
        <taxon>Clostridia</taxon>
        <taxon>Lachnospirales</taxon>
        <taxon>Lachnospiraceae</taxon>
        <taxon>Anaerosacchariphilus</taxon>
    </lineage>
</organism>
<proteinExistence type="predicted"/>
<keyword evidence="1" id="KW-1133">Transmembrane helix</keyword>
<feature type="transmembrane region" description="Helical" evidence="1">
    <location>
        <begin position="193"/>
        <end position="211"/>
    </location>
</feature>
<feature type="transmembrane region" description="Helical" evidence="1">
    <location>
        <begin position="138"/>
        <end position="158"/>
    </location>
</feature>
<dbReference type="EMBL" id="QRCT01000007">
    <property type="protein sequence ID" value="RDU25085.1"/>
    <property type="molecule type" value="Genomic_DNA"/>
</dbReference>
<gene>
    <name evidence="2" type="ORF">DWV06_00880</name>
</gene>
<evidence type="ECO:0000256" key="1">
    <source>
        <dbReference type="SAM" id="Phobius"/>
    </source>
</evidence>
<evidence type="ECO:0008006" key="4">
    <source>
        <dbReference type="Google" id="ProtNLM"/>
    </source>
</evidence>
<dbReference type="AlphaFoldDB" id="A0A371AZS2"/>
<protein>
    <recommendedName>
        <fullName evidence="4">DUF2238 domain-containing protein</fullName>
    </recommendedName>
</protein>
<dbReference type="OrthoDB" id="4966203at2"/>
<evidence type="ECO:0000313" key="2">
    <source>
        <dbReference type="EMBL" id="RDU25085.1"/>
    </source>
</evidence>
<sequence>MKKEIKMRGQVKKWMKNKRLSFVYIILILLVIYVAIDQFLNENYENVFLCVLTMLLFSIPSFIEKKIKVMLPGALEVLILLFIFAAEILGEINSYYAMFPHWDDMLHTINGFLAAAIGFSLIDILNQNERFMITLSPFFVAVFAFCFSMTIGVLWEFFEYGMDQLFGLDMQKDTLLTKVPYIDIGLIDTMTDLIVNFIGAVTFSVFGYLYVKNRGKGKFVNKFIPKFINSKKDSKKD</sequence>
<evidence type="ECO:0000313" key="3">
    <source>
        <dbReference type="Proteomes" id="UP000255036"/>
    </source>
</evidence>